<keyword evidence="1" id="KW-0472">Membrane</keyword>
<feature type="chain" id="PRO_5026318793" evidence="2">
    <location>
        <begin position="22"/>
        <end position="206"/>
    </location>
</feature>
<dbReference type="Proteomes" id="UP000475862">
    <property type="component" value="Unassembled WGS sequence"/>
</dbReference>
<accession>A0A6G0THB5</accession>
<keyword evidence="2" id="KW-0732">Signal</keyword>
<proteinExistence type="predicted"/>
<name>A0A6G0THB5_APHGL</name>
<sequence length="206" mass="23132">MFSSIFFCLALLACLHCPSAAVTDQTDPWSAVVHWTRCPHDRPAAVDNRATDETISAAVTDQTDPWSAVVHWTRCPHDRPATVDHRATDETISAAVTDQTDPWSAVVHWTRCPHDRPATVDHRATDGTISAAVDHRATDETISATAYDHFYDEAEREEIDDDNISIHIFLPIILIAMFLLMYPILYCSCNSRKQKGTFYLQTSNCQ</sequence>
<evidence type="ECO:0000313" key="3">
    <source>
        <dbReference type="EMBL" id="KAE9531924.1"/>
    </source>
</evidence>
<feature type="non-terminal residue" evidence="3">
    <location>
        <position position="206"/>
    </location>
</feature>
<evidence type="ECO:0000313" key="4">
    <source>
        <dbReference type="Proteomes" id="UP000475862"/>
    </source>
</evidence>
<dbReference type="EMBL" id="VYZN01000040">
    <property type="protein sequence ID" value="KAE9531924.1"/>
    <property type="molecule type" value="Genomic_DNA"/>
</dbReference>
<organism evidence="3 4">
    <name type="scientific">Aphis glycines</name>
    <name type="common">Soybean aphid</name>
    <dbReference type="NCBI Taxonomy" id="307491"/>
    <lineage>
        <taxon>Eukaryota</taxon>
        <taxon>Metazoa</taxon>
        <taxon>Ecdysozoa</taxon>
        <taxon>Arthropoda</taxon>
        <taxon>Hexapoda</taxon>
        <taxon>Insecta</taxon>
        <taxon>Pterygota</taxon>
        <taxon>Neoptera</taxon>
        <taxon>Paraneoptera</taxon>
        <taxon>Hemiptera</taxon>
        <taxon>Sternorrhyncha</taxon>
        <taxon>Aphidomorpha</taxon>
        <taxon>Aphidoidea</taxon>
        <taxon>Aphididae</taxon>
        <taxon>Aphidini</taxon>
        <taxon>Aphis</taxon>
        <taxon>Aphis</taxon>
    </lineage>
</organism>
<keyword evidence="1" id="KW-1133">Transmembrane helix</keyword>
<protein>
    <submittedName>
        <fullName evidence="3">Uncharacterized protein</fullName>
    </submittedName>
</protein>
<evidence type="ECO:0000256" key="2">
    <source>
        <dbReference type="SAM" id="SignalP"/>
    </source>
</evidence>
<keyword evidence="4" id="KW-1185">Reference proteome</keyword>
<reference evidence="3 4" key="1">
    <citation type="submission" date="2019-08" db="EMBL/GenBank/DDBJ databases">
        <title>The genome of the soybean aphid Biotype 1, its phylome, world population structure and adaptation to the North American continent.</title>
        <authorList>
            <person name="Giordano R."/>
            <person name="Donthu R.K."/>
            <person name="Hernandez A.G."/>
            <person name="Wright C.L."/>
            <person name="Zimin A.V."/>
        </authorList>
    </citation>
    <scope>NUCLEOTIDE SEQUENCE [LARGE SCALE GENOMIC DNA]</scope>
    <source>
        <tissue evidence="3">Whole aphids</tissue>
    </source>
</reference>
<comment type="caution">
    <text evidence="3">The sequence shown here is derived from an EMBL/GenBank/DDBJ whole genome shotgun (WGS) entry which is preliminary data.</text>
</comment>
<gene>
    <name evidence="3" type="ORF">AGLY_010126</name>
</gene>
<dbReference type="AlphaFoldDB" id="A0A6G0THB5"/>
<dbReference type="OrthoDB" id="10587220at2759"/>
<feature type="signal peptide" evidence="2">
    <location>
        <begin position="1"/>
        <end position="21"/>
    </location>
</feature>
<keyword evidence="1" id="KW-0812">Transmembrane</keyword>
<feature type="transmembrane region" description="Helical" evidence="1">
    <location>
        <begin position="164"/>
        <end position="185"/>
    </location>
</feature>
<evidence type="ECO:0000256" key="1">
    <source>
        <dbReference type="SAM" id="Phobius"/>
    </source>
</evidence>